<dbReference type="GO" id="GO:0048278">
    <property type="term" value="P:vesicle docking"/>
    <property type="evidence" value="ECO:0007669"/>
    <property type="project" value="TreeGrafter"/>
</dbReference>
<dbReference type="GO" id="GO:0005484">
    <property type="term" value="F:SNAP receptor activity"/>
    <property type="evidence" value="ECO:0007669"/>
    <property type="project" value="InterPro"/>
</dbReference>
<dbReference type="GO" id="GO:0048787">
    <property type="term" value="C:presynaptic active zone membrane"/>
    <property type="evidence" value="ECO:0007669"/>
    <property type="project" value="TreeGrafter"/>
</dbReference>
<gene>
    <name evidence="4" type="ORF">DNTS_028897</name>
</gene>
<keyword evidence="5" id="KW-1185">Reference proteome</keyword>
<name>A0A553N4V5_9TELE</name>
<dbReference type="CDD" id="cd15848">
    <property type="entry name" value="SNARE_syntaxin1-like"/>
    <property type="match status" value="1"/>
</dbReference>
<protein>
    <recommendedName>
        <fullName evidence="3">t-SNARE coiled-coil homology domain-containing protein</fullName>
    </recommendedName>
</protein>
<dbReference type="SUPFAM" id="SSF47661">
    <property type="entry name" value="t-snare proteins"/>
    <property type="match status" value="1"/>
</dbReference>
<dbReference type="AlphaFoldDB" id="A0A553N4V5"/>
<dbReference type="EMBL" id="SRMA01027049">
    <property type="protein sequence ID" value="TRY60452.1"/>
    <property type="molecule type" value="Genomic_DNA"/>
</dbReference>
<dbReference type="Gene3D" id="1.20.58.70">
    <property type="match status" value="1"/>
</dbReference>
<dbReference type="GO" id="GO:0008021">
    <property type="term" value="C:synaptic vesicle"/>
    <property type="evidence" value="ECO:0007669"/>
    <property type="project" value="TreeGrafter"/>
</dbReference>
<dbReference type="InterPro" id="IPR000727">
    <property type="entry name" value="T_SNARE_dom"/>
</dbReference>
<dbReference type="GO" id="GO:0006886">
    <property type="term" value="P:intracellular protein transport"/>
    <property type="evidence" value="ECO:0007669"/>
    <property type="project" value="InterPro"/>
</dbReference>
<evidence type="ECO:0000313" key="5">
    <source>
        <dbReference type="Proteomes" id="UP000316079"/>
    </source>
</evidence>
<dbReference type="Pfam" id="PF00804">
    <property type="entry name" value="Syntaxin"/>
    <property type="match status" value="1"/>
</dbReference>
<dbReference type="InterPro" id="IPR006012">
    <property type="entry name" value="Syntaxin/epimorphin_CS"/>
</dbReference>
<dbReference type="PANTHER" id="PTHR19957:SF36">
    <property type="entry name" value="SYNTAXIN-2"/>
    <property type="match status" value="1"/>
</dbReference>
<dbReference type="InterPro" id="IPR006011">
    <property type="entry name" value="Syntaxin_N"/>
</dbReference>
<dbReference type="SMART" id="SM00397">
    <property type="entry name" value="t_SNARE"/>
    <property type="match status" value="1"/>
</dbReference>
<dbReference type="InterPro" id="IPR045242">
    <property type="entry name" value="Syntaxin"/>
</dbReference>
<dbReference type="GO" id="GO:0031629">
    <property type="term" value="P:synaptic vesicle fusion to presynaptic active zone membrane"/>
    <property type="evidence" value="ECO:0007669"/>
    <property type="project" value="TreeGrafter"/>
</dbReference>
<dbReference type="STRING" id="623744.A0A553N4V5"/>
<keyword evidence="2" id="KW-0175">Coiled coil</keyword>
<dbReference type="OrthoDB" id="10255013at2759"/>
<dbReference type="Proteomes" id="UP000316079">
    <property type="component" value="Unassembled WGS sequence"/>
</dbReference>
<evidence type="ECO:0000313" key="4">
    <source>
        <dbReference type="EMBL" id="TRY60452.1"/>
    </source>
</evidence>
<evidence type="ECO:0000256" key="2">
    <source>
        <dbReference type="ARBA" id="ARBA00023054"/>
    </source>
</evidence>
<dbReference type="Gene3D" id="1.20.5.110">
    <property type="match status" value="1"/>
</dbReference>
<proteinExistence type="inferred from homology"/>
<dbReference type="GO" id="GO:0000149">
    <property type="term" value="F:SNARE binding"/>
    <property type="evidence" value="ECO:0007669"/>
    <property type="project" value="TreeGrafter"/>
</dbReference>
<dbReference type="InterPro" id="IPR010989">
    <property type="entry name" value="SNARE"/>
</dbReference>
<dbReference type="PANTHER" id="PTHR19957">
    <property type="entry name" value="SYNTAXIN"/>
    <property type="match status" value="1"/>
</dbReference>
<dbReference type="PROSITE" id="PS00914">
    <property type="entry name" value="SYNTAXIN"/>
    <property type="match status" value="1"/>
</dbReference>
<organism evidence="4 5">
    <name type="scientific">Danionella cerebrum</name>
    <dbReference type="NCBI Taxonomy" id="2873325"/>
    <lineage>
        <taxon>Eukaryota</taxon>
        <taxon>Metazoa</taxon>
        <taxon>Chordata</taxon>
        <taxon>Craniata</taxon>
        <taxon>Vertebrata</taxon>
        <taxon>Euteleostomi</taxon>
        <taxon>Actinopterygii</taxon>
        <taxon>Neopterygii</taxon>
        <taxon>Teleostei</taxon>
        <taxon>Ostariophysi</taxon>
        <taxon>Cypriniformes</taxon>
        <taxon>Danionidae</taxon>
        <taxon>Danioninae</taxon>
        <taxon>Danionella</taxon>
    </lineage>
</organism>
<feature type="domain" description="T-SNARE coiled-coil homology" evidence="3">
    <location>
        <begin position="164"/>
        <end position="226"/>
    </location>
</feature>
<comment type="caution">
    <text evidence="4">The sequence shown here is derived from an EMBL/GenBank/DDBJ whole genome shotgun (WGS) entry which is preliminary data.</text>
</comment>
<evidence type="ECO:0000256" key="1">
    <source>
        <dbReference type="ARBA" id="ARBA00009063"/>
    </source>
</evidence>
<dbReference type="PROSITE" id="PS50192">
    <property type="entry name" value="T_SNARE"/>
    <property type="match status" value="1"/>
</dbReference>
<comment type="similarity">
    <text evidence="1">Belongs to the syntaxin family.</text>
</comment>
<accession>A0A553N4V5</accession>
<sequence>MKDRIGDLTAHFLDFNDSITIPVETNVFLKKLFSKVKLRHSTILTEVTPPDYVRDELELFSSDIRQIADTIRLKLKDIKGQGYDSTSVYQRIQETQYNILTLRLAEIMRVHNQELLSFRNRSKERMQRQLEISGRVITDEEMEMQIQNQNPAVFSSKVLTSQALDEIQARHRDILGLESGLRELHAMFLDVTLLVSSQGDMANNIAESVTRAGDYVAEGKDNIKQAFGHKKSWRIRLPPLPSFKRKAKQTSSEGT</sequence>
<dbReference type="GO" id="GO:0031201">
    <property type="term" value="C:SNARE complex"/>
    <property type="evidence" value="ECO:0007669"/>
    <property type="project" value="TreeGrafter"/>
</dbReference>
<evidence type="ECO:0000259" key="3">
    <source>
        <dbReference type="PROSITE" id="PS50192"/>
    </source>
</evidence>
<reference evidence="4 5" key="1">
    <citation type="journal article" date="2019" name="Sci. Data">
        <title>Hybrid genome assembly and annotation of Danionella translucida.</title>
        <authorList>
            <person name="Kadobianskyi M."/>
            <person name="Schulze L."/>
            <person name="Schuelke M."/>
            <person name="Judkewitz B."/>
        </authorList>
    </citation>
    <scope>NUCLEOTIDE SEQUENCE [LARGE SCALE GENOMIC DNA]</scope>
    <source>
        <strain evidence="4 5">Bolton</strain>
    </source>
</reference>